<feature type="transmembrane region" description="Helical" evidence="2">
    <location>
        <begin position="233"/>
        <end position="254"/>
    </location>
</feature>
<feature type="transmembrane region" description="Helical" evidence="2">
    <location>
        <begin position="274"/>
        <end position="295"/>
    </location>
</feature>
<evidence type="ECO:0000313" key="3">
    <source>
        <dbReference type="EMBL" id="PRY06792.1"/>
    </source>
</evidence>
<dbReference type="RefSeq" id="WP_106215678.1">
    <property type="nucleotide sequence ID" value="NZ_PVZF01000032.1"/>
</dbReference>
<keyword evidence="2" id="KW-1133">Transmembrane helix</keyword>
<accession>A0A2T0QQ05</accession>
<protein>
    <submittedName>
        <fullName evidence="3">ABC-type transport system involved in multi-copper enzyme maturation permease subunit</fullName>
    </submittedName>
</protein>
<feature type="transmembrane region" description="Helical" evidence="2">
    <location>
        <begin position="197"/>
        <end position="221"/>
    </location>
</feature>
<comment type="caution">
    <text evidence="3">The sequence shown here is derived from an EMBL/GenBank/DDBJ whole genome shotgun (WGS) entry which is preliminary data.</text>
</comment>
<feature type="transmembrane region" description="Helical" evidence="2">
    <location>
        <begin position="152"/>
        <end position="177"/>
    </location>
</feature>
<dbReference type="AlphaFoldDB" id="A0A2T0QQ05"/>
<evidence type="ECO:0000256" key="2">
    <source>
        <dbReference type="SAM" id="Phobius"/>
    </source>
</evidence>
<dbReference type="Pfam" id="PF12730">
    <property type="entry name" value="ABC2_membrane_4"/>
    <property type="match status" value="1"/>
</dbReference>
<dbReference type="EMBL" id="PVZF01000032">
    <property type="protein sequence ID" value="PRY06792.1"/>
    <property type="molecule type" value="Genomic_DNA"/>
</dbReference>
<proteinExistence type="predicted"/>
<feature type="transmembrane region" description="Helical" evidence="2">
    <location>
        <begin position="107"/>
        <end position="131"/>
    </location>
</feature>
<evidence type="ECO:0000313" key="4">
    <source>
        <dbReference type="Proteomes" id="UP000238083"/>
    </source>
</evidence>
<keyword evidence="2" id="KW-0812">Transmembrane</keyword>
<keyword evidence="2" id="KW-0472">Membrane</keyword>
<reference evidence="3 4" key="1">
    <citation type="submission" date="2018-03" db="EMBL/GenBank/DDBJ databases">
        <title>Genomic Encyclopedia of Archaeal and Bacterial Type Strains, Phase II (KMG-II): from individual species to whole genera.</title>
        <authorList>
            <person name="Goeker M."/>
        </authorList>
    </citation>
    <scope>NUCLEOTIDE SEQUENCE [LARGE SCALE GENOMIC DNA]</scope>
    <source>
        <strain evidence="3 4">DSM 19711</strain>
    </source>
</reference>
<keyword evidence="4" id="KW-1185">Reference proteome</keyword>
<organism evidence="3 4">
    <name type="scientific">Kineococcus rhizosphaerae</name>
    <dbReference type="NCBI Taxonomy" id="559628"/>
    <lineage>
        <taxon>Bacteria</taxon>
        <taxon>Bacillati</taxon>
        <taxon>Actinomycetota</taxon>
        <taxon>Actinomycetes</taxon>
        <taxon>Kineosporiales</taxon>
        <taxon>Kineosporiaceae</taxon>
        <taxon>Kineococcus</taxon>
    </lineage>
</organism>
<feature type="region of interest" description="Disordered" evidence="1">
    <location>
        <begin position="1"/>
        <end position="31"/>
    </location>
</feature>
<name>A0A2T0QQ05_9ACTN</name>
<sequence length="305" mass="31980">MSTADTDPDLQERGGRGGPRRGGASAAHSDLRTNLHANGDVTARLSRRSRRPRLVRHIHAEWIKLRSLRSSRWLLIAAAAAVPLVGVALIAALLIDEDGSTRPRVFFDATFIGAQLSSLLLGALGAGTIAGEFSTRTAITTFTVAPARASVLAAKAAVLWTVTVLAAALAVGLTYLLTSWQLSSHDLATSLGGAGVVRVLLGEVLYLSGMSVLGLAIGALVRSTAASIGTLVVLLYAVPLTLALLPGSGPAQFFNRWLVTNTLTNFTHLRADDLLLTPAAGAAAFIAWIVVLYLAGAIRLRRARI</sequence>
<dbReference type="Proteomes" id="UP000238083">
    <property type="component" value="Unassembled WGS sequence"/>
</dbReference>
<feature type="transmembrane region" description="Helical" evidence="2">
    <location>
        <begin position="73"/>
        <end position="95"/>
    </location>
</feature>
<evidence type="ECO:0000256" key="1">
    <source>
        <dbReference type="SAM" id="MobiDB-lite"/>
    </source>
</evidence>
<gene>
    <name evidence="3" type="ORF">CLV37_1326</name>
</gene>